<feature type="repeat" description="ANK" evidence="1">
    <location>
        <begin position="93"/>
        <end position="125"/>
    </location>
</feature>
<dbReference type="PANTHER" id="PTHR46224:SF6">
    <property type="entry name" value="ANKYRIN REPEAT FAMILY PROTEIN"/>
    <property type="match status" value="1"/>
</dbReference>
<keyword evidence="3" id="KW-1185">Reference proteome</keyword>
<comment type="caution">
    <text evidence="2">The sequence shown here is derived from an EMBL/GenBank/DDBJ whole genome shotgun (WGS) entry which is preliminary data.</text>
</comment>
<protein>
    <recommendedName>
        <fullName evidence="4">Ankyrin repeat protein</fullName>
    </recommendedName>
</protein>
<dbReference type="PANTHER" id="PTHR46224">
    <property type="entry name" value="ANKYRIN REPEAT FAMILY PROTEIN"/>
    <property type="match status" value="1"/>
</dbReference>
<keyword evidence="1" id="KW-0040">ANK repeat</keyword>
<dbReference type="AlphaFoldDB" id="A0ABD2XNG8"/>
<gene>
    <name evidence="2" type="ORF">TKK_000889</name>
</gene>
<evidence type="ECO:0000313" key="2">
    <source>
        <dbReference type="EMBL" id="KAL3406750.1"/>
    </source>
</evidence>
<accession>A0ABD2XNG8</accession>
<dbReference type="SMART" id="SM00248">
    <property type="entry name" value="ANK"/>
    <property type="match status" value="2"/>
</dbReference>
<dbReference type="Proteomes" id="UP001627154">
    <property type="component" value="Unassembled WGS sequence"/>
</dbReference>
<dbReference type="Gene3D" id="1.25.40.20">
    <property type="entry name" value="Ankyrin repeat-containing domain"/>
    <property type="match status" value="1"/>
</dbReference>
<evidence type="ECO:0000313" key="3">
    <source>
        <dbReference type="Proteomes" id="UP001627154"/>
    </source>
</evidence>
<dbReference type="InterPro" id="IPR036770">
    <property type="entry name" value="Ankyrin_rpt-contain_sf"/>
</dbReference>
<dbReference type="InterPro" id="IPR002110">
    <property type="entry name" value="Ankyrin_rpt"/>
</dbReference>
<reference evidence="2 3" key="1">
    <citation type="journal article" date="2024" name="bioRxiv">
        <title>A reference genome for Trichogramma kaykai: A tiny desert-dwelling parasitoid wasp with competing sex-ratio distorters.</title>
        <authorList>
            <person name="Culotta J."/>
            <person name="Lindsey A.R."/>
        </authorList>
    </citation>
    <scope>NUCLEOTIDE SEQUENCE [LARGE SCALE GENOMIC DNA]</scope>
    <source>
        <strain evidence="2 3">KSX58</strain>
    </source>
</reference>
<proteinExistence type="predicted"/>
<name>A0ABD2XNG8_9HYME</name>
<dbReference type="PROSITE" id="PS50297">
    <property type="entry name" value="ANK_REP_REGION"/>
    <property type="match status" value="1"/>
</dbReference>
<evidence type="ECO:0008006" key="4">
    <source>
        <dbReference type="Google" id="ProtNLM"/>
    </source>
</evidence>
<sequence length="129" mass="14877">MIKLLIQYQADVNLTHPILALFRCKYFNNDVDVSLRKKVLKLLLENNADPSVACGYQGTIPTMIFYRMNSNDSTEIIKLLLKYKMNINIKDNFGRNPLHNAVRYRGIKEIKFLLQCGADPNNVDERGKT</sequence>
<dbReference type="SUPFAM" id="SSF48403">
    <property type="entry name" value="Ankyrin repeat"/>
    <property type="match status" value="1"/>
</dbReference>
<dbReference type="PROSITE" id="PS50088">
    <property type="entry name" value="ANK_REPEAT"/>
    <property type="match status" value="1"/>
</dbReference>
<dbReference type="InterPro" id="IPR051616">
    <property type="entry name" value="Cul2-RING_E3_ligase_SR"/>
</dbReference>
<evidence type="ECO:0000256" key="1">
    <source>
        <dbReference type="PROSITE-ProRule" id="PRU00023"/>
    </source>
</evidence>
<organism evidence="2 3">
    <name type="scientific">Trichogramma kaykai</name>
    <dbReference type="NCBI Taxonomy" id="54128"/>
    <lineage>
        <taxon>Eukaryota</taxon>
        <taxon>Metazoa</taxon>
        <taxon>Ecdysozoa</taxon>
        <taxon>Arthropoda</taxon>
        <taxon>Hexapoda</taxon>
        <taxon>Insecta</taxon>
        <taxon>Pterygota</taxon>
        <taxon>Neoptera</taxon>
        <taxon>Endopterygota</taxon>
        <taxon>Hymenoptera</taxon>
        <taxon>Apocrita</taxon>
        <taxon>Proctotrupomorpha</taxon>
        <taxon>Chalcidoidea</taxon>
        <taxon>Trichogrammatidae</taxon>
        <taxon>Trichogramma</taxon>
    </lineage>
</organism>
<dbReference type="Pfam" id="PF12796">
    <property type="entry name" value="Ank_2"/>
    <property type="match status" value="1"/>
</dbReference>
<dbReference type="EMBL" id="JBJJXI010000018">
    <property type="protein sequence ID" value="KAL3406750.1"/>
    <property type="molecule type" value="Genomic_DNA"/>
</dbReference>